<accession>A0A6A1V2N1</accession>
<feature type="region of interest" description="Disordered" evidence="1">
    <location>
        <begin position="1"/>
        <end position="59"/>
    </location>
</feature>
<keyword evidence="3" id="KW-1185">Reference proteome</keyword>
<dbReference type="AlphaFoldDB" id="A0A6A1V2N1"/>
<dbReference type="PANTHER" id="PTHR13138:SF3">
    <property type="entry name" value="CD2 ANTIGEN CYTOPLASMIC TAIL-BINDING PROTEIN 2"/>
    <property type="match status" value="1"/>
</dbReference>
<evidence type="ECO:0000256" key="1">
    <source>
        <dbReference type="SAM" id="MobiDB-lite"/>
    </source>
</evidence>
<comment type="caution">
    <text evidence="2">The sequence shown here is derived from an EMBL/GenBank/DDBJ whole genome shotgun (WGS) entry which is preliminary data.</text>
</comment>
<feature type="compositionally biased region" description="Basic residues" evidence="1">
    <location>
        <begin position="28"/>
        <end position="40"/>
    </location>
</feature>
<feature type="region of interest" description="Disordered" evidence="1">
    <location>
        <begin position="328"/>
        <end position="364"/>
    </location>
</feature>
<feature type="compositionally biased region" description="Polar residues" evidence="1">
    <location>
        <begin position="350"/>
        <end position="364"/>
    </location>
</feature>
<organism evidence="2 3">
    <name type="scientific">Morella rubra</name>
    <name type="common">Chinese bayberry</name>
    <dbReference type="NCBI Taxonomy" id="262757"/>
    <lineage>
        <taxon>Eukaryota</taxon>
        <taxon>Viridiplantae</taxon>
        <taxon>Streptophyta</taxon>
        <taxon>Embryophyta</taxon>
        <taxon>Tracheophyta</taxon>
        <taxon>Spermatophyta</taxon>
        <taxon>Magnoliopsida</taxon>
        <taxon>eudicotyledons</taxon>
        <taxon>Gunneridae</taxon>
        <taxon>Pentapetalae</taxon>
        <taxon>rosids</taxon>
        <taxon>fabids</taxon>
        <taxon>Fagales</taxon>
        <taxon>Myricaceae</taxon>
        <taxon>Morella</taxon>
    </lineage>
</organism>
<dbReference type="GO" id="GO:0005682">
    <property type="term" value="C:U5 snRNP"/>
    <property type="evidence" value="ECO:0007669"/>
    <property type="project" value="InterPro"/>
</dbReference>
<proteinExistence type="predicted"/>
<dbReference type="InterPro" id="IPR039905">
    <property type="entry name" value="CD2BP2/Lin1"/>
</dbReference>
<name>A0A6A1V2N1_9ROSI</name>
<gene>
    <name evidence="2" type="ORF">CJ030_MR7G008181</name>
</gene>
<reference evidence="2 3" key="1">
    <citation type="journal article" date="2019" name="Plant Biotechnol. J.">
        <title>The red bayberry genome and genetic basis of sex determination.</title>
        <authorList>
            <person name="Jia H.M."/>
            <person name="Jia H.J."/>
            <person name="Cai Q.L."/>
            <person name="Wang Y."/>
            <person name="Zhao H.B."/>
            <person name="Yang W.F."/>
            <person name="Wang G.Y."/>
            <person name="Li Y.H."/>
            <person name="Zhan D.L."/>
            <person name="Shen Y.T."/>
            <person name="Niu Q.F."/>
            <person name="Chang L."/>
            <person name="Qiu J."/>
            <person name="Zhao L."/>
            <person name="Xie H.B."/>
            <person name="Fu W.Y."/>
            <person name="Jin J."/>
            <person name="Li X.W."/>
            <person name="Jiao Y."/>
            <person name="Zhou C.C."/>
            <person name="Tu T."/>
            <person name="Chai C.Y."/>
            <person name="Gao J.L."/>
            <person name="Fan L.J."/>
            <person name="van de Weg E."/>
            <person name="Wang J.Y."/>
            <person name="Gao Z.S."/>
        </authorList>
    </citation>
    <scope>NUCLEOTIDE SEQUENCE [LARGE SCALE GENOMIC DNA]</scope>
    <source>
        <tissue evidence="2">Leaves</tissue>
    </source>
</reference>
<feature type="compositionally biased region" description="Basic and acidic residues" evidence="1">
    <location>
        <begin position="41"/>
        <end position="52"/>
    </location>
</feature>
<evidence type="ECO:0000313" key="3">
    <source>
        <dbReference type="Proteomes" id="UP000516437"/>
    </source>
</evidence>
<sequence>MEGKSSRPNSKRPFYEVDDDDDSNKPPSQKRVRFPKGKKIKPGDEVVDRGQSEDVPGDLLNPRLAAKERANRRSQITAELFTEESRGILNDVTTAEVDYEDNENFVDDGIPIEPFNLNKEREEGYFDADGNFVEYVNDKEIKDAWLDSVDVEPKYAGKGSLVTNNEDDVDELSSEDIGMMKRRIADVLEPGETVLQALRRLKGASSNRKEKMSDETKLVFDQLTEDAMKLMENGEYDVYHEAREVFVREAEGYEKLARARGEGTSIIAAQGISLYSNIGIGLLSDVADPEVASKVLPGPVGDTLNPNAPTAETSSNEADAYDMFAEDDENATAKPSLDGSNVVSGPITDAASQPSADAPNTDSDSTTIAAVWGIIMTQLQDFFALQHQGNGTHIMMRLAHTIFSRFHPMGTEGKNFTGSLEDVVQFREHRVVICEIG</sequence>
<evidence type="ECO:0000313" key="2">
    <source>
        <dbReference type="EMBL" id="KAB1206903.1"/>
    </source>
</evidence>
<dbReference type="EMBL" id="RXIC02000025">
    <property type="protein sequence ID" value="KAB1206903.1"/>
    <property type="molecule type" value="Genomic_DNA"/>
</dbReference>
<dbReference type="Proteomes" id="UP000516437">
    <property type="component" value="Chromosome 7"/>
</dbReference>
<dbReference type="OrthoDB" id="331341at2759"/>
<dbReference type="PANTHER" id="PTHR13138">
    <property type="entry name" value="PROTEIN LIN1"/>
    <property type="match status" value="1"/>
</dbReference>
<protein>
    <submittedName>
        <fullName evidence="2">CD2 antigen cytoplasmic tail-binding protein 2</fullName>
    </submittedName>
</protein>